<feature type="transmembrane region" description="Helical" evidence="3">
    <location>
        <begin position="276"/>
        <end position="296"/>
    </location>
</feature>
<gene>
    <name evidence="5" type="ORF">GCM10007231_00140</name>
</gene>
<feature type="transmembrane region" description="Helical" evidence="3">
    <location>
        <begin position="26"/>
        <end position="44"/>
    </location>
</feature>
<evidence type="ECO:0000256" key="1">
    <source>
        <dbReference type="ARBA" id="ARBA00006464"/>
    </source>
</evidence>
<accession>A0ABQ1PWH5</accession>
<dbReference type="EMBL" id="BMCK01000001">
    <property type="protein sequence ID" value="GGD05328.1"/>
    <property type="molecule type" value="Genomic_DNA"/>
</dbReference>
<dbReference type="Pfam" id="PF02397">
    <property type="entry name" value="Bac_transf"/>
    <property type="match status" value="1"/>
</dbReference>
<keyword evidence="3" id="KW-1133">Transmembrane helix</keyword>
<keyword evidence="6" id="KW-1185">Reference proteome</keyword>
<evidence type="ECO:0000259" key="4">
    <source>
        <dbReference type="Pfam" id="PF02397"/>
    </source>
</evidence>
<feature type="transmembrane region" description="Helical" evidence="3">
    <location>
        <begin position="105"/>
        <end position="124"/>
    </location>
</feature>
<dbReference type="PANTHER" id="PTHR30576">
    <property type="entry name" value="COLANIC BIOSYNTHESIS UDP-GLUCOSE LIPID CARRIER TRANSFERASE"/>
    <property type="match status" value="1"/>
</dbReference>
<dbReference type="PANTHER" id="PTHR30576:SF10">
    <property type="entry name" value="SLL5057 PROTEIN"/>
    <property type="match status" value="1"/>
</dbReference>
<evidence type="ECO:0000313" key="5">
    <source>
        <dbReference type="EMBL" id="GGD05328.1"/>
    </source>
</evidence>
<evidence type="ECO:0000313" key="6">
    <source>
        <dbReference type="Proteomes" id="UP000630594"/>
    </source>
</evidence>
<proteinExistence type="inferred from homology"/>
<protein>
    <recommendedName>
        <fullName evidence="4">Bacterial sugar transferase domain-containing protein</fullName>
    </recommendedName>
</protein>
<feature type="domain" description="Bacterial sugar transferase" evidence="4">
    <location>
        <begin position="270"/>
        <end position="457"/>
    </location>
</feature>
<evidence type="ECO:0000256" key="2">
    <source>
        <dbReference type="SAM" id="MobiDB-lite"/>
    </source>
</evidence>
<keyword evidence="3" id="KW-0472">Membrane</keyword>
<feature type="compositionally biased region" description="Basic and acidic residues" evidence="2">
    <location>
        <begin position="1"/>
        <end position="17"/>
    </location>
</feature>
<evidence type="ECO:0000256" key="3">
    <source>
        <dbReference type="SAM" id="Phobius"/>
    </source>
</evidence>
<comment type="caution">
    <text evidence="5">The sequence shown here is derived from an EMBL/GenBank/DDBJ whole genome shotgun (WGS) entry which is preliminary data.</text>
</comment>
<organism evidence="5 6">
    <name type="scientific">Nocardioides daphniae</name>
    <dbReference type="NCBI Taxonomy" id="402297"/>
    <lineage>
        <taxon>Bacteria</taxon>
        <taxon>Bacillati</taxon>
        <taxon>Actinomycetota</taxon>
        <taxon>Actinomycetes</taxon>
        <taxon>Propionibacteriales</taxon>
        <taxon>Nocardioidaceae</taxon>
        <taxon>Nocardioides</taxon>
    </lineage>
</organism>
<comment type="similarity">
    <text evidence="1">Belongs to the bacterial sugar transferase family.</text>
</comment>
<reference evidence="6" key="1">
    <citation type="journal article" date="2019" name="Int. J. Syst. Evol. Microbiol.">
        <title>The Global Catalogue of Microorganisms (GCM) 10K type strain sequencing project: providing services to taxonomists for standard genome sequencing and annotation.</title>
        <authorList>
            <consortium name="The Broad Institute Genomics Platform"/>
            <consortium name="The Broad Institute Genome Sequencing Center for Infectious Disease"/>
            <person name="Wu L."/>
            <person name="Ma J."/>
        </authorList>
    </citation>
    <scope>NUCLEOTIDE SEQUENCE [LARGE SCALE GENOMIC DNA]</scope>
    <source>
        <strain evidence="6">CCM 7403</strain>
    </source>
</reference>
<dbReference type="InterPro" id="IPR003362">
    <property type="entry name" value="Bact_transf"/>
</dbReference>
<keyword evidence="3" id="KW-0812">Transmembrane</keyword>
<sequence length="463" mass="49621">MDRARRTEGGKRQDRSAAHTRRRDRWKVELVLSAVVMALVAWAVRATVDVALTMVAASLVVRHWTGRALVRPGLPRVGVVVRETATPFCLAAVVVATGLWSRADLVAAGAITLAGAAVALVAVAQRRLFPTPQRVVVVGSTVGVAEAATRWARSREVDVVGSLVVDADRPHVPRPRTGLVEGFLDLSKEIEAAELTRADPDMVLVVPGPGIDAECIRRVGWALEGTPASLAVQSHLDGIAPHRLEHTSYAGAGLTHITSSRPARLPMAVKSVLDRVVGALILVAVAPLLGVLILAIRSTSQGPGIFRQIRVGQDGSLFEMYKLRTMATSAEADKASLMAANEGSGVLFKMTADPRVTPLGRVLRKFSLDELPQLVNVVKGEMSLVGPRPALPEEVAQYTSLQRRRLVAKPGLTGLWQVSGRSDLSGEDTIRLDNHYTENWRLTDDVAILARTVNAVLGSKGAY</sequence>
<dbReference type="Proteomes" id="UP000630594">
    <property type="component" value="Unassembled WGS sequence"/>
</dbReference>
<name>A0ABQ1PWH5_9ACTN</name>
<feature type="region of interest" description="Disordered" evidence="2">
    <location>
        <begin position="1"/>
        <end position="20"/>
    </location>
</feature>